<dbReference type="Proteomes" id="UP000191897">
    <property type="component" value="Unassembled WGS sequence"/>
</dbReference>
<feature type="transmembrane region" description="Helical" evidence="1">
    <location>
        <begin position="12"/>
        <end position="32"/>
    </location>
</feature>
<evidence type="ECO:0000256" key="1">
    <source>
        <dbReference type="SAM" id="Phobius"/>
    </source>
</evidence>
<keyword evidence="1" id="KW-0472">Membrane</keyword>
<name>A0A1S7P4R2_AGRTU</name>
<sequence>MRQPVQKLRTTRLILLMICQVSFLFFVDIKFVHPNESLVESDFNQM</sequence>
<accession>A0A1S7P4R2</accession>
<keyword evidence="1" id="KW-0812">Transmembrane</keyword>
<proteinExistence type="predicted"/>
<keyword evidence="1" id="KW-1133">Transmembrane helix</keyword>
<evidence type="ECO:0000313" key="3">
    <source>
        <dbReference type="Proteomes" id="UP000191897"/>
    </source>
</evidence>
<organism evidence="2 3">
    <name type="scientific">Agrobacterium tumefaciens str. Kerr 14</name>
    <dbReference type="NCBI Taxonomy" id="1183424"/>
    <lineage>
        <taxon>Bacteria</taxon>
        <taxon>Pseudomonadati</taxon>
        <taxon>Pseudomonadota</taxon>
        <taxon>Alphaproteobacteria</taxon>
        <taxon>Hyphomicrobiales</taxon>
        <taxon>Rhizobiaceae</taxon>
        <taxon>Rhizobium/Agrobacterium group</taxon>
        <taxon>Agrobacterium</taxon>
        <taxon>Agrobacterium tumefaciens complex</taxon>
    </lineage>
</organism>
<gene>
    <name evidence="2" type="ORF">AGR4C_Cc160057</name>
</gene>
<reference evidence="2 3" key="1">
    <citation type="submission" date="2016-01" db="EMBL/GenBank/DDBJ databases">
        <authorList>
            <person name="Oliw E.H."/>
        </authorList>
    </citation>
    <scope>NUCLEOTIDE SEQUENCE [LARGE SCALE GENOMIC DNA]</scope>
    <source>
        <strain evidence="2 3">Kerr 14</strain>
    </source>
</reference>
<dbReference type="AlphaFoldDB" id="A0A1S7P4R2"/>
<evidence type="ECO:0000313" key="2">
    <source>
        <dbReference type="EMBL" id="CUX15836.1"/>
    </source>
</evidence>
<dbReference type="EMBL" id="FBWC01000008">
    <property type="protein sequence ID" value="CUX15836.1"/>
    <property type="molecule type" value="Genomic_DNA"/>
</dbReference>
<protein>
    <submittedName>
        <fullName evidence="2">Uncharacterized protein</fullName>
    </submittedName>
</protein>